<feature type="transmembrane region" description="Helical" evidence="4">
    <location>
        <begin position="17"/>
        <end position="35"/>
    </location>
</feature>
<keyword evidence="4" id="KW-1133">Transmembrane helix</keyword>
<protein>
    <submittedName>
        <fullName evidence="5">HlyD family efflux transporter periplasmic adaptor subunit</fullName>
    </submittedName>
</protein>
<dbReference type="RefSeq" id="WP_119052648.1">
    <property type="nucleotide sequence ID" value="NZ_CP032157.1"/>
</dbReference>
<comment type="subcellular location">
    <subcellularLocation>
        <location evidence="1">Cell envelope</location>
    </subcellularLocation>
</comment>
<dbReference type="Gene3D" id="2.40.50.100">
    <property type="match status" value="1"/>
</dbReference>
<evidence type="ECO:0000256" key="3">
    <source>
        <dbReference type="SAM" id="Coils"/>
    </source>
</evidence>
<dbReference type="Gene3D" id="2.40.30.170">
    <property type="match status" value="1"/>
</dbReference>
<feature type="coiled-coil region" evidence="3">
    <location>
        <begin position="176"/>
        <end position="228"/>
    </location>
</feature>
<dbReference type="SUPFAM" id="SSF111369">
    <property type="entry name" value="HlyD-like secretion proteins"/>
    <property type="match status" value="1"/>
</dbReference>
<dbReference type="Gene3D" id="1.10.287.470">
    <property type="entry name" value="Helix hairpin bin"/>
    <property type="match status" value="1"/>
</dbReference>
<reference evidence="5 6" key="1">
    <citation type="submission" date="2018-09" db="EMBL/GenBank/DDBJ databases">
        <title>Genome sequencing of strain 6GH32-13.</title>
        <authorList>
            <person name="Weon H.-Y."/>
            <person name="Heo J."/>
            <person name="Kwon S.-W."/>
        </authorList>
    </citation>
    <scope>NUCLEOTIDE SEQUENCE [LARGE SCALE GENOMIC DNA]</scope>
    <source>
        <strain evidence="5 6">5GH32-13</strain>
    </source>
</reference>
<keyword evidence="6" id="KW-1185">Reference proteome</keyword>
<dbReference type="InterPro" id="IPR050465">
    <property type="entry name" value="UPF0194_transport"/>
</dbReference>
<evidence type="ECO:0000313" key="5">
    <source>
        <dbReference type="EMBL" id="AXY76771.1"/>
    </source>
</evidence>
<organism evidence="5 6">
    <name type="scientific">Paraflavitalea soli</name>
    <dbReference type="NCBI Taxonomy" id="2315862"/>
    <lineage>
        <taxon>Bacteria</taxon>
        <taxon>Pseudomonadati</taxon>
        <taxon>Bacteroidota</taxon>
        <taxon>Chitinophagia</taxon>
        <taxon>Chitinophagales</taxon>
        <taxon>Chitinophagaceae</taxon>
        <taxon>Paraflavitalea</taxon>
    </lineage>
</organism>
<sequence length="415" mass="46097">MDSAIAPNIIRQRKRKLIGWIILIVIALGTAGWLLRHSLSSTINRSAITTAVVEKGNVENTITATGEILPEFEEVITSPINAVIKNVLLDAGTPVKMGQSVLELDKAFTQIELEKLKFQLELKKNNISRLKLQLDKSFYDLKANDSIKQLKINSLQAGVQDARRLLKAGGGTREEVEQAELDLRIAQLEKRQLENEIKNKQLTMQTDMRESEIAAQIQYKDLDELERKLLQANIVANRNGVITWVNKNIGSKINEGESLVKVADLGSFKITGSISDAFAGQVRTGLPVIARINDSLLRGVIMNVHPAVQNNILSFDVQLDNRSSKLLRPNMKLDLFLVTATSNDILRVANGSAFKGTATQDIFVVQNGKAIRRTVHIGLSNFDYVELKDNVAPGEVIITSDMSQYKHLQEITIKD</sequence>
<proteinExistence type="predicted"/>
<dbReference type="Gene3D" id="2.40.420.20">
    <property type="match status" value="1"/>
</dbReference>
<dbReference type="PANTHER" id="PTHR32347">
    <property type="entry name" value="EFFLUX SYSTEM COMPONENT YKNX-RELATED"/>
    <property type="match status" value="1"/>
</dbReference>
<evidence type="ECO:0000256" key="2">
    <source>
        <dbReference type="ARBA" id="ARBA00023054"/>
    </source>
</evidence>
<gene>
    <name evidence="5" type="ORF">D3H65_23470</name>
</gene>
<dbReference type="GO" id="GO:0030313">
    <property type="term" value="C:cell envelope"/>
    <property type="evidence" value="ECO:0007669"/>
    <property type="project" value="UniProtKB-SubCell"/>
</dbReference>
<evidence type="ECO:0000256" key="1">
    <source>
        <dbReference type="ARBA" id="ARBA00004196"/>
    </source>
</evidence>
<keyword evidence="4" id="KW-0472">Membrane</keyword>
<dbReference type="PANTHER" id="PTHR32347:SF14">
    <property type="entry name" value="EFFLUX SYSTEM COMPONENT YKNX-RELATED"/>
    <property type="match status" value="1"/>
</dbReference>
<keyword evidence="2 3" id="KW-0175">Coiled coil</keyword>
<dbReference type="OrthoDB" id="9806939at2"/>
<name>A0A3B7N3G8_9BACT</name>
<dbReference type="EMBL" id="CP032157">
    <property type="protein sequence ID" value="AXY76771.1"/>
    <property type="molecule type" value="Genomic_DNA"/>
</dbReference>
<accession>A0A3B7N3G8</accession>
<dbReference type="AlphaFoldDB" id="A0A3B7N3G8"/>
<keyword evidence="4" id="KW-0812">Transmembrane</keyword>
<dbReference type="KEGG" id="pseg:D3H65_23470"/>
<dbReference type="Proteomes" id="UP000263900">
    <property type="component" value="Chromosome"/>
</dbReference>
<evidence type="ECO:0000313" key="6">
    <source>
        <dbReference type="Proteomes" id="UP000263900"/>
    </source>
</evidence>
<evidence type="ECO:0000256" key="4">
    <source>
        <dbReference type="SAM" id="Phobius"/>
    </source>
</evidence>